<dbReference type="InterPro" id="IPR042098">
    <property type="entry name" value="TauD-like_sf"/>
</dbReference>
<dbReference type="Proteomes" id="UP000244722">
    <property type="component" value="Unassembled WGS sequence"/>
</dbReference>
<dbReference type="PANTHER" id="PTHR30468">
    <property type="entry name" value="ALPHA-KETOGLUTARATE-DEPENDENT SULFONATE DIOXYGENASE"/>
    <property type="match status" value="1"/>
</dbReference>
<dbReference type="SUPFAM" id="SSF51197">
    <property type="entry name" value="Clavaminate synthase-like"/>
    <property type="match status" value="1"/>
</dbReference>
<dbReference type="GO" id="GO:0005737">
    <property type="term" value="C:cytoplasm"/>
    <property type="evidence" value="ECO:0007669"/>
    <property type="project" value="TreeGrafter"/>
</dbReference>
<evidence type="ECO:0000256" key="2">
    <source>
        <dbReference type="ARBA" id="ARBA00005896"/>
    </source>
</evidence>
<dbReference type="EMBL" id="NESQ01000096">
    <property type="protein sequence ID" value="PUU79273.1"/>
    <property type="molecule type" value="Genomic_DNA"/>
</dbReference>
<evidence type="ECO:0000259" key="7">
    <source>
        <dbReference type="Pfam" id="PF02668"/>
    </source>
</evidence>
<dbReference type="GO" id="GO:0016706">
    <property type="term" value="F:2-oxoglutarate-dependent dioxygenase activity"/>
    <property type="evidence" value="ECO:0007669"/>
    <property type="project" value="TreeGrafter"/>
</dbReference>
<dbReference type="FunFam" id="3.60.130.10:FF:000003">
    <property type="entry name" value="Alpha-ketoglutarate-dependent taurine dioxygenase"/>
    <property type="match status" value="1"/>
</dbReference>
<accession>A0A2T6ZUX9</accession>
<dbReference type="InterPro" id="IPR003819">
    <property type="entry name" value="TauD/TfdA-like"/>
</dbReference>
<proteinExistence type="inferred from homology"/>
<dbReference type="STRING" id="42251.A0A2T6ZUX9"/>
<dbReference type="PANTHER" id="PTHR30468:SF28">
    <property type="entry name" value="ALPHA-KETOGLUTARATE-DEPENDENT TAURINE DIOXYGENASE (AFU_ORTHOLOGUE AFUA_8G02210)-RELATED"/>
    <property type="match status" value="1"/>
</dbReference>
<evidence type="ECO:0000256" key="6">
    <source>
        <dbReference type="ARBA" id="ARBA00023004"/>
    </source>
</evidence>
<comment type="caution">
    <text evidence="8">The sequence shown here is derived from an EMBL/GenBank/DDBJ whole genome shotgun (WGS) entry which is preliminary data.</text>
</comment>
<dbReference type="OrthoDB" id="10257314at2759"/>
<dbReference type="AlphaFoldDB" id="A0A2T6ZUX9"/>
<dbReference type="Pfam" id="PF02668">
    <property type="entry name" value="TauD"/>
    <property type="match status" value="1"/>
</dbReference>
<organism evidence="8 9">
    <name type="scientific">Tuber borchii</name>
    <name type="common">White truffle</name>
    <dbReference type="NCBI Taxonomy" id="42251"/>
    <lineage>
        <taxon>Eukaryota</taxon>
        <taxon>Fungi</taxon>
        <taxon>Dikarya</taxon>
        <taxon>Ascomycota</taxon>
        <taxon>Pezizomycotina</taxon>
        <taxon>Pezizomycetes</taxon>
        <taxon>Pezizales</taxon>
        <taxon>Tuberaceae</taxon>
        <taxon>Tuber</taxon>
    </lineage>
</organism>
<keyword evidence="9" id="KW-1185">Reference proteome</keyword>
<keyword evidence="4" id="KW-0223">Dioxygenase</keyword>
<keyword evidence="3" id="KW-0479">Metal-binding</keyword>
<keyword evidence="5" id="KW-0560">Oxidoreductase</keyword>
<feature type="domain" description="TauD/TfdA-like" evidence="7">
    <location>
        <begin position="51"/>
        <end position="327"/>
    </location>
</feature>
<dbReference type="Gene3D" id="3.60.130.10">
    <property type="entry name" value="Clavaminate synthase-like"/>
    <property type="match status" value="1"/>
</dbReference>
<comment type="similarity">
    <text evidence="2">Belongs to the TfdA dioxygenase family.</text>
</comment>
<dbReference type="InterPro" id="IPR051323">
    <property type="entry name" value="AtsK-like"/>
</dbReference>
<dbReference type="GO" id="GO:0046872">
    <property type="term" value="F:metal ion binding"/>
    <property type="evidence" value="ECO:0007669"/>
    <property type="project" value="UniProtKB-KW"/>
</dbReference>
<evidence type="ECO:0000256" key="4">
    <source>
        <dbReference type="ARBA" id="ARBA00022964"/>
    </source>
</evidence>
<comment type="cofactor">
    <cofactor evidence="1">
        <name>Fe(2+)</name>
        <dbReference type="ChEBI" id="CHEBI:29033"/>
    </cofactor>
</comment>
<name>A0A2T6ZUX9_TUBBO</name>
<evidence type="ECO:0000313" key="9">
    <source>
        <dbReference type="Proteomes" id="UP000244722"/>
    </source>
</evidence>
<keyword evidence="6" id="KW-0408">Iron</keyword>
<evidence type="ECO:0000256" key="5">
    <source>
        <dbReference type="ARBA" id="ARBA00023002"/>
    </source>
</evidence>
<sequence length="346" mass="39094">MPPTSEYKWARYLPVADDYKEPDLEDYNHVEPSTRVDRTKELTFLNGDSEITEISPEIGTEIRGVQLSALTPPELDELSLLLGRRALLVFRGQDFRDQTLEKQKQIASHFGRLHVHPISRHVSGSREHLVFYRNKENDVFRSGAAQNRVSTTLWHHDQSFECHPPSATILTGLTIPSKCGGDTEYVSMTAAYRKLSPSFREYLETLTALHSGVEQAEESLKKGGSGILRRTPIETVHPVVRVHPGTGEKAIFVNRAFTKHIIGLKVEESEAILSLLYDLIAKSTEFHARVRWEDATVIVWDNRITNHTVISDFSYDKGDIRHHFRLTATGERPIPVPGKLSPEALA</sequence>
<evidence type="ECO:0000256" key="1">
    <source>
        <dbReference type="ARBA" id="ARBA00001954"/>
    </source>
</evidence>
<reference evidence="8 9" key="1">
    <citation type="submission" date="2017-04" db="EMBL/GenBank/DDBJ databases">
        <title>Draft genome sequence of Tuber borchii Vittad., a whitish edible truffle.</title>
        <authorList>
            <consortium name="DOE Joint Genome Institute"/>
            <person name="Murat C."/>
            <person name="Kuo A."/>
            <person name="Barry K.W."/>
            <person name="Clum A."/>
            <person name="Dockter R.B."/>
            <person name="Fauchery L."/>
            <person name="Iotti M."/>
            <person name="Kohler A."/>
            <person name="Labutti K."/>
            <person name="Lindquist E.A."/>
            <person name="Lipzen A."/>
            <person name="Ohm R.A."/>
            <person name="Wang M."/>
            <person name="Grigoriev I.V."/>
            <person name="Zambonelli A."/>
            <person name="Martin F.M."/>
        </authorList>
    </citation>
    <scope>NUCLEOTIDE SEQUENCE [LARGE SCALE GENOMIC DNA]</scope>
    <source>
        <strain evidence="8 9">Tbo3840</strain>
    </source>
</reference>
<gene>
    <name evidence="8" type="ORF">B9Z19DRAFT_1192746</name>
</gene>
<protein>
    <recommendedName>
        <fullName evidence="7">TauD/TfdA-like domain-containing protein</fullName>
    </recommendedName>
</protein>
<evidence type="ECO:0000313" key="8">
    <source>
        <dbReference type="EMBL" id="PUU79273.1"/>
    </source>
</evidence>
<evidence type="ECO:0000256" key="3">
    <source>
        <dbReference type="ARBA" id="ARBA00022723"/>
    </source>
</evidence>